<proteinExistence type="predicted"/>
<dbReference type="EMBL" id="FNDZ01000002">
    <property type="protein sequence ID" value="SDI41064.1"/>
    <property type="molecule type" value="Genomic_DNA"/>
</dbReference>
<accession>A0A1G8KCA0</accession>
<keyword evidence="1" id="KW-0472">Membrane</keyword>
<sequence>MKLIRKFMPVNIYDIAKTQSYLKDMSKMGYFIKKIGTFAYFEKGEPEERTYRLEPLMKKEGRPSEEKLEYYEACGWKYVCTIASAFHLYETSKEDFEELHTDPVTQSYAFQRLNQKMRAAFMISLLLIPITIFQLLHYFFLSDTPVLNAVKYGSGTYTLLMVLVTFVMGREIFENRKKLRFLLRNLQTGREMVQEEHYQLTYTPYIFHTMIVVLSILLIIMNVSILFTGWEKKLAAYGEDMPALRLSDIEDHNNFEIDDQYRRSNLISYDAGELAASVYEISESGIIKEKMWKDQSGVYSPDIRTEFYKLRLSFLGERLLRDLIIDALDFHRYESFTFEELLETRFDQAVTIRVKETQMFFGRLGKKVVYVNYHGYKDLTEHLDELFDKISTFN</sequence>
<feature type="transmembrane region" description="Helical" evidence="1">
    <location>
        <begin position="119"/>
        <end position="140"/>
    </location>
</feature>
<dbReference type="Pfam" id="PF11193">
    <property type="entry name" value="DUF2812"/>
    <property type="match status" value="1"/>
</dbReference>
<reference evidence="2 3" key="1">
    <citation type="submission" date="2016-10" db="EMBL/GenBank/DDBJ databases">
        <authorList>
            <person name="de Groot N.N."/>
        </authorList>
    </citation>
    <scope>NUCLEOTIDE SEQUENCE [LARGE SCALE GENOMIC DNA]</scope>
    <source>
        <strain evidence="2 3">CGMCC 1.5058</strain>
    </source>
</reference>
<keyword evidence="1" id="KW-1133">Transmembrane helix</keyword>
<dbReference type="RefSeq" id="WP_031577817.1">
    <property type="nucleotide sequence ID" value="NZ_FNDZ01000002.1"/>
</dbReference>
<protein>
    <recommendedName>
        <fullName evidence="4">DUF2812 domain-containing protein</fullName>
    </recommendedName>
</protein>
<dbReference type="Proteomes" id="UP000183255">
    <property type="component" value="Unassembled WGS sequence"/>
</dbReference>
<gene>
    <name evidence="2" type="ORF">SAMN05421804_102270</name>
</gene>
<organism evidence="2 3">
    <name type="scientific">Proteiniclasticum ruminis</name>
    <dbReference type="NCBI Taxonomy" id="398199"/>
    <lineage>
        <taxon>Bacteria</taxon>
        <taxon>Bacillati</taxon>
        <taxon>Bacillota</taxon>
        <taxon>Clostridia</taxon>
        <taxon>Eubacteriales</taxon>
        <taxon>Clostridiaceae</taxon>
        <taxon>Proteiniclasticum</taxon>
    </lineage>
</organism>
<name>A0A1G8KCA0_9CLOT</name>
<dbReference type="AlphaFoldDB" id="A0A1G8KCA0"/>
<evidence type="ECO:0000313" key="3">
    <source>
        <dbReference type="Proteomes" id="UP000183255"/>
    </source>
</evidence>
<evidence type="ECO:0008006" key="4">
    <source>
        <dbReference type="Google" id="ProtNLM"/>
    </source>
</evidence>
<evidence type="ECO:0000256" key="1">
    <source>
        <dbReference type="SAM" id="Phobius"/>
    </source>
</evidence>
<feature type="transmembrane region" description="Helical" evidence="1">
    <location>
        <begin position="205"/>
        <end position="230"/>
    </location>
</feature>
<dbReference type="InterPro" id="IPR021359">
    <property type="entry name" value="DUF2812"/>
</dbReference>
<evidence type="ECO:0000313" key="2">
    <source>
        <dbReference type="EMBL" id="SDI41064.1"/>
    </source>
</evidence>
<keyword evidence="1" id="KW-0812">Transmembrane</keyword>
<feature type="transmembrane region" description="Helical" evidence="1">
    <location>
        <begin position="152"/>
        <end position="173"/>
    </location>
</feature>